<dbReference type="SUPFAM" id="SSF51011">
    <property type="entry name" value="Glycosyl hydrolase domain"/>
    <property type="match status" value="1"/>
</dbReference>
<gene>
    <name evidence="10" type="ORF">CANARDRAFT_26947</name>
</gene>
<keyword evidence="5 10" id="KW-0378">Hydrolase</keyword>
<evidence type="ECO:0000256" key="8">
    <source>
        <dbReference type="ARBA" id="ARBA00037415"/>
    </source>
</evidence>
<comment type="function">
    <text evidence="8">Alpha-L-arabinofuranosidase involved in the degradation of arabinoxylan, a major component of plant hemicellulose. Acts only on small linear 1,5-alpha-linked L-arabinofuranosyl oligosaccharides.</text>
</comment>
<protein>
    <recommendedName>
        <fullName evidence="4">non-reducing end alpha-L-arabinofuranosidase</fullName>
        <ecNumber evidence="4">3.2.1.55</ecNumber>
    </recommendedName>
</protein>
<sequence>MSSSNQTISEVSDLSKSEIRIDLNRTIAPVDTRIYSGFIEHLGRCIYGGVVDYDNEDKTKINEKGYRVDVLEAIQELEMPVIRWPGGNFVSNYHWEDGIGPLNERKIRPELAWSSDKKKFEEPNSFGTDEFLQYCEDNQFEPYLCLNMGTGTLQEALAWVEYCNGDGNTYYANLRRKNGRDKPWNVKYWGLGNEMWGEWQICARSKEDYANLAFEWAKAIKVLDQKVQLISCGCTGYNAEWDYHIIMKLAKIVDFHSIHIYTSSSDYYKNVTSTAAAEQAIQITSKLIDLATINYPATSTSVDGKIIEKPPIKICFDEWNVWDPVRADGSIGCEEQYTLSDALAVGSWLNVFIRQCQSLGMCNIAQLVNVIAPIMSKPDGLFLQTTYHPLKLFCKYMKNGDSLNLHVKTPLYKGPTGNDWDKNLEWATITDKKITMLDTSAILKTDTDKTTIYLAVVNRSLDQDSKTKILFNEESGSIKEIYKWEVYHDDVKATNTYDKPDVVGIVEEKVEVSGTEYKVELEFKKHSFTLVKLVLE</sequence>
<accession>A0A1E4T722</accession>
<dbReference type="GO" id="GO:0031222">
    <property type="term" value="P:arabinan catabolic process"/>
    <property type="evidence" value="ECO:0007669"/>
    <property type="project" value="UniProtKB-UniPathway"/>
</dbReference>
<evidence type="ECO:0000256" key="7">
    <source>
        <dbReference type="ARBA" id="ARBA00023295"/>
    </source>
</evidence>
<evidence type="ECO:0000256" key="2">
    <source>
        <dbReference type="ARBA" id="ARBA00004834"/>
    </source>
</evidence>
<dbReference type="GO" id="GO:0046373">
    <property type="term" value="P:L-arabinose metabolic process"/>
    <property type="evidence" value="ECO:0007669"/>
    <property type="project" value="InterPro"/>
</dbReference>
<keyword evidence="11" id="KW-1185">Reference proteome</keyword>
<dbReference type="InterPro" id="IPR017853">
    <property type="entry name" value="GH"/>
</dbReference>
<dbReference type="EC" id="3.2.1.55" evidence="4"/>
<organism evidence="10 11">
    <name type="scientific">[Candida] arabinofermentans NRRL YB-2248</name>
    <dbReference type="NCBI Taxonomy" id="983967"/>
    <lineage>
        <taxon>Eukaryota</taxon>
        <taxon>Fungi</taxon>
        <taxon>Dikarya</taxon>
        <taxon>Ascomycota</taxon>
        <taxon>Saccharomycotina</taxon>
        <taxon>Pichiomycetes</taxon>
        <taxon>Pichiales</taxon>
        <taxon>Pichiaceae</taxon>
        <taxon>Ogataea</taxon>
        <taxon>Ogataea/Candida clade</taxon>
    </lineage>
</organism>
<keyword evidence="7" id="KW-0326">Glycosidase</keyword>
<dbReference type="Pfam" id="PF06964">
    <property type="entry name" value="Alpha-L-AF_C"/>
    <property type="match status" value="1"/>
</dbReference>
<evidence type="ECO:0000256" key="3">
    <source>
        <dbReference type="ARBA" id="ARBA00007186"/>
    </source>
</evidence>
<dbReference type="Gene3D" id="3.20.20.80">
    <property type="entry name" value="Glycosidases"/>
    <property type="match status" value="1"/>
</dbReference>
<feature type="domain" description="Alpha-L-arabinofuranosidase C-terminal" evidence="9">
    <location>
        <begin position="317"/>
        <end position="527"/>
    </location>
</feature>
<reference evidence="11" key="1">
    <citation type="submission" date="2016-04" db="EMBL/GenBank/DDBJ databases">
        <title>Comparative genomics of biotechnologically important yeasts.</title>
        <authorList>
            <consortium name="DOE Joint Genome Institute"/>
            <person name="Riley R."/>
            <person name="Haridas S."/>
            <person name="Wolfe K.H."/>
            <person name="Lopes M.R."/>
            <person name="Hittinger C.T."/>
            <person name="Goker M."/>
            <person name="Salamov A."/>
            <person name="Wisecaver J."/>
            <person name="Long T.M."/>
            <person name="Aerts A.L."/>
            <person name="Barry K."/>
            <person name="Choi C."/>
            <person name="Clum A."/>
            <person name="Coughlan A.Y."/>
            <person name="Deshpande S."/>
            <person name="Douglass A.P."/>
            <person name="Hanson S.J."/>
            <person name="Klenk H.-P."/>
            <person name="Labutti K."/>
            <person name="Lapidus A."/>
            <person name="Lindquist E."/>
            <person name="Lipzen A."/>
            <person name="Meier-Kolthoff J.P."/>
            <person name="Ohm R.A."/>
            <person name="Otillar R.P."/>
            <person name="Pangilinan J."/>
            <person name="Peng Y."/>
            <person name="Rokas A."/>
            <person name="Rosa C.A."/>
            <person name="Scheuner C."/>
            <person name="Sibirny A.A."/>
            <person name="Slot J.C."/>
            <person name="Stielow J.B."/>
            <person name="Sun H."/>
            <person name="Kurtzman C.P."/>
            <person name="Blackwell M."/>
            <person name="Grigoriev I.V."/>
            <person name="Jeffries T.W."/>
        </authorList>
    </citation>
    <scope>NUCLEOTIDE SEQUENCE [LARGE SCALE GENOMIC DNA]</scope>
    <source>
        <strain evidence="11">NRRL YB-2248</strain>
    </source>
</reference>
<evidence type="ECO:0000256" key="5">
    <source>
        <dbReference type="ARBA" id="ARBA00022801"/>
    </source>
</evidence>
<comment type="similarity">
    <text evidence="3">Belongs to the glycosyl hydrolase 51 family.</text>
</comment>
<dbReference type="UniPathway" id="UPA00667"/>
<keyword evidence="6" id="KW-0119">Carbohydrate metabolism</keyword>
<dbReference type="PANTHER" id="PTHR43576">
    <property type="entry name" value="ALPHA-L-ARABINOFURANOSIDASE C-RELATED"/>
    <property type="match status" value="1"/>
</dbReference>
<evidence type="ECO:0000256" key="1">
    <source>
        <dbReference type="ARBA" id="ARBA00001462"/>
    </source>
</evidence>
<proteinExistence type="inferred from homology"/>
<evidence type="ECO:0000256" key="6">
    <source>
        <dbReference type="ARBA" id="ARBA00023277"/>
    </source>
</evidence>
<evidence type="ECO:0000313" key="11">
    <source>
        <dbReference type="Proteomes" id="UP000094801"/>
    </source>
</evidence>
<dbReference type="InterPro" id="IPR010720">
    <property type="entry name" value="Alpha-L-AF_C"/>
</dbReference>
<dbReference type="EMBL" id="KV453848">
    <property type="protein sequence ID" value="ODV87560.1"/>
    <property type="molecule type" value="Genomic_DNA"/>
</dbReference>
<dbReference type="SUPFAM" id="SSF51445">
    <property type="entry name" value="(Trans)glycosidases"/>
    <property type="match status" value="1"/>
</dbReference>
<dbReference type="STRING" id="983967.A0A1E4T722"/>
<dbReference type="SMART" id="SM00813">
    <property type="entry name" value="Alpha-L-AF_C"/>
    <property type="match status" value="1"/>
</dbReference>
<dbReference type="PANTHER" id="PTHR43576:SF3">
    <property type="entry name" value="ALPHA-L-ARABINOFURANOSIDASE C"/>
    <property type="match status" value="1"/>
</dbReference>
<name>A0A1E4T722_9ASCO</name>
<evidence type="ECO:0000256" key="4">
    <source>
        <dbReference type="ARBA" id="ARBA00012670"/>
    </source>
</evidence>
<dbReference type="AlphaFoldDB" id="A0A1E4T722"/>
<evidence type="ECO:0000259" key="9">
    <source>
        <dbReference type="SMART" id="SM00813"/>
    </source>
</evidence>
<dbReference type="InterPro" id="IPR013780">
    <property type="entry name" value="Glyco_hydro_b"/>
</dbReference>
<dbReference type="Gene3D" id="2.60.40.1180">
    <property type="entry name" value="Golgi alpha-mannosidase II"/>
    <property type="match status" value="1"/>
</dbReference>
<comment type="pathway">
    <text evidence="2">Glycan metabolism; L-arabinan degradation.</text>
</comment>
<dbReference type="Pfam" id="PF22848">
    <property type="entry name" value="ASD1_dom"/>
    <property type="match status" value="1"/>
</dbReference>
<dbReference type="GO" id="GO:0046556">
    <property type="term" value="F:alpha-L-arabinofuranosidase activity"/>
    <property type="evidence" value="ECO:0007669"/>
    <property type="project" value="UniProtKB-EC"/>
</dbReference>
<comment type="catalytic activity">
    <reaction evidence="1">
        <text>Hydrolysis of terminal non-reducing alpha-L-arabinofuranoside residues in alpha-L-arabinosides.</text>
        <dbReference type="EC" id="3.2.1.55"/>
    </reaction>
</comment>
<dbReference type="OrthoDB" id="3032304at2759"/>
<evidence type="ECO:0000313" key="10">
    <source>
        <dbReference type="EMBL" id="ODV87560.1"/>
    </source>
</evidence>
<dbReference type="InterPro" id="IPR055235">
    <property type="entry name" value="ASD1_cat"/>
</dbReference>
<dbReference type="Proteomes" id="UP000094801">
    <property type="component" value="Unassembled WGS sequence"/>
</dbReference>